<keyword evidence="1" id="KW-0812">Transmembrane</keyword>
<evidence type="ECO:0000313" key="3">
    <source>
        <dbReference type="Proteomes" id="UP000293874"/>
    </source>
</evidence>
<feature type="transmembrane region" description="Helical" evidence="1">
    <location>
        <begin position="47"/>
        <end position="68"/>
    </location>
</feature>
<dbReference type="Proteomes" id="UP000293874">
    <property type="component" value="Unassembled WGS sequence"/>
</dbReference>
<evidence type="ECO:0000256" key="1">
    <source>
        <dbReference type="SAM" id="Phobius"/>
    </source>
</evidence>
<organism evidence="2 3">
    <name type="scientific">Pseudobacter ginsenosidimutans</name>
    <dbReference type="NCBI Taxonomy" id="661488"/>
    <lineage>
        <taxon>Bacteria</taxon>
        <taxon>Pseudomonadati</taxon>
        <taxon>Bacteroidota</taxon>
        <taxon>Chitinophagia</taxon>
        <taxon>Chitinophagales</taxon>
        <taxon>Chitinophagaceae</taxon>
        <taxon>Pseudobacter</taxon>
    </lineage>
</organism>
<proteinExistence type="predicted"/>
<protein>
    <submittedName>
        <fullName evidence="2">Uncharacterized protein</fullName>
    </submittedName>
</protein>
<accession>A0A4V2F072</accession>
<sequence length="72" mass="8299">MLSYIAQGFMVLLLGFVVITHILKLIGLVSTWPIIAKLELNKPPGKFHLFLYYLLTIGCSIYSIMFYLDKFK</sequence>
<gene>
    <name evidence="2" type="ORF">EV199_4804</name>
</gene>
<name>A0A4V2F072_9BACT</name>
<feature type="transmembrane region" description="Helical" evidence="1">
    <location>
        <begin position="12"/>
        <end position="35"/>
    </location>
</feature>
<keyword evidence="3" id="KW-1185">Reference proteome</keyword>
<comment type="caution">
    <text evidence="2">The sequence shown here is derived from an EMBL/GenBank/DDBJ whole genome shotgun (WGS) entry which is preliminary data.</text>
</comment>
<evidence type="ECO:0000313" key="2">
    <source>
        <dbReference type="EMBL" id="RZS68980.1"/>
    </source>
</evidence>
<dbReference type="EMBL" id="SGXA01000003">
    <property type="protein sequence ID" value="RZS68980.1"/>
    <property type="molecule type" value="Genomic_DNA"/>
</dbReference>
<reference evidence="2 3" key="1">
    <citation type="submission" date="2019-02" db="EMBL/GenBank/DDBJ databases">
        <title>Genomic Encyclopedia of Type Strains, Phase IV (KMG-IV): sequencing the most valuable type-strain genomes for metagenomic binning, comparative biology and taxonomic classification.</title>
        <authorList>
            <person name="Goeker M."/>
        </authorList>
    </citation>
    <scope>NUCLEOTIDE SEQUENCE [LARGE SCALE GENOMIC DNA]</scope>
    <source>
        <strain evidence="2 3">DSM 18116</strain>
    </source>
</reference>
<keyword evidence="1" id="KW-0472">Membrane</keyword>
<keyword evidence="1" id="KW-1133">Transmembrane helix</keyword>
<dbReference type="AlphaFoldDB" id="A0A4V2F072"/>